<name>A0A9P8KX62_9HYPO</name>
<protein>
    <submittedName>
        <fullName evidence="1">Uncharacterized protein</fullName>
    </submittedName>
</protein>
<keyword evidence="2" id="KW-1185">Reference proteome</keyword>
<proteinExistence type="predicted"/>
<evidence type="ECO:0000313" key="2">
    <source>
        <dbReference type="Proteomes" id="UP000826573"/>
    </source>
</evidence>
<dbReference type="Proteomes" id="UP000826573">
    <property type="component" value="Unassembled WGS sequence"/>
</dbReference>
<dbReference type="EMBL" id="JAIMJC010000002">
    <property type="protein sequence ID" value="KAH0529866.1"/>
    <property type="molecule type" value="Genomic_DNA"/>
</dbReference>
<gene>
    <name evidence="1" type="ORF">TsFJ059_004564</name>
</gene>
<dbReference type="AlphaFoldDB" id="A0A9P8KX62"/>
<sequence length="107" mass="11632">STTIHHPFILSDLKAVALRLLDDILGNRLIGAQSLPYQAAVEAHGSANAIVDMLFATIRPEIIELRGKIVSTAALTCINLRQSKDSHWSSPVGYASFVTDARNSKYV</sequence>
<evidence type="ECO:0000313" key="1">
    <source>
        <dbReference type="EMBL" id="KAH0529866.1"/>
    </source>
</evidence>
<reference evidence="1 2" key="1">
    <citation type="submission" date="2021-08" db="EMBL/GenBank/DDBJ databases">
        <title>The highly contiguous genome resource for Trichoderma semiorbis FJ059, a fungal antagonistic to plant pathogens.</title>
        <authorList>
            <person name="Liu T."/>
        </authorList>
    </citation>
    <scope>NUCLEOTIDE SEQUENCE [LARGE SCALE GENOMIC DNA]</scope>
    <source>
        <strain evidence="1 2">FJ059</strain>
    </source>
</reference>
<feature type="non-terminal residue" evidence="1">
    <location>
        <position position="1"/>
    </location>
</feature>
<accession>A0A9P8KX62</accession>
<organism evidence="1 2">
    <name type="scientific">Trichoderma semiorbis</name>
    <dbReference type="NCBI Taxonomy" id="1491008"/>
    <lineage>
        <taxon>Eukaryota</taxon>
        <taxon>Fungi</taxon>
        <taxon>Dikarya</taxon>
        <taxon>Ascomycota</taxon>
        <taxon>Pezizomycotina</taxon>
        <taxon>Sordariomycetes</taxon>
        <taxon>Hypocreomycetidae</taxon>
        <taxon>Hypocreales</taxon>
        <taxon>Hypocreaceae</taxon>
        <taxon>Trichoderma</taxon>
    </lineage>
</organism>
<comment type="caution">
    <text evidence="1">The sequence shown here is derived from an EMBL/GenBank/DDBJ whole genome shotgun (WGS) entry which is preliminary data.</text>
</comment>